<organism evidence="2 3">
    <name type="scientific">Roseibium limicola</name>
    <dbReference type="NCBI Taxonomy" id="2816037"/>
    <lineage>
        <taxon>Bacteria</taxon>
        <taxon>Pseudomonadati</taxon>
        <taxon>Pseudomonadota</taxon>
        <taxon>Alphaproteobacteria</taxon>
        <taxon>Hyphomicrobiales</taxon>
        <taxon>Stappiaceae</taxon>
        <taxon>Roseibium</taxon>
    </lineage>
</organism>
<accession>A0A939J519</accession>
<proteinExistence type="predicted"/>
<keyword evidence="3" id="KW-1185">Reference proteome</keyword>
<dbReference type="AlphaFoldDB" id="A0A939J519"/>
<sequence>MSAVAQGQEQARDQGRHHARHQTAATAQDRMQKLVAAAVATTRLRDDYQLHAAKLPLLLEVAAEIQKHKDEADHAAEQAYAKTFAVLEGFCEKTGKLSDAMLEQHEAVKDIVDNPQDLPELLRSGRTDFISALARHGPVEPSGQPQIGGQSVDSVLTMLKAAENQAQGQMSDMTARLQSMVAAAVEEKTSEIRQFVESFQQAEAGKRTR</sequence>
<dbReference type="Proteomes" id="UP000664779">
    <property type="component" value="Unassembled WGS sequence"/>
</dbReference>
<name>A0A939J519_9HYPH</name>
<reference evidence="2" key="1">
    <citation type="submission" date="2021-03" db="EMBL/GenBank/DDBJ databases">
        <title>Roseibium sp. CAU 1637 isolated from Incheon.</title>
        <authorList>
            <person name="Kim W."/>
        </authorList>
    </citation>
    <scope>NUCLEOTIDE SEQUENCE</scope>
    <source>
        <strain evidence="2">CAU 1637</strain>
    </source>
</reference>
<gene>
    <name evidence="2" type="ORF">J0X15_00200</name>
</gene>
<feature type="region of interest" description="Disordered" evidence="1">
    <location>
        <begin position="1"/>
        <end position="28"/>
    </location>
</feature>
<evidence type="ECO:0000313" key="2">
    <source>
        <dbReference type="EMBL" id="MBO0343627.1"/>
    </source>
</evidence>
<protein>
    <submittedName>
        <fullName evidence="2">Uncharacterized protein</fullName>
    </submittedName>
</protein>
<dbReference type="RefSeq" id="WP_206937135.1">
    <property type="nucleotide sequence ID" value="NZ_JAFLNF010000001.1"/>
</dbReference>
<evidence type="ECO:0000313" key="3">
    <source>
        <dbReference type="Proteomes" id="UP000664779"/>
    </source>
</evidence>
<dbReference type="EMBL" id="JAFLNF010000001">
    <property type="protein sequence ID" value="MBO0343627.1"/>
    <property type="molecule type" value="Genomic_DNA"/>
</dbReference>
<comment type="caution">
    <text evidence="2">The sequence shown here is derived from an EMBL/GenBank/DDBJ whole genome shotgun (WGS) entry which is preliminary data.</text>
</comment>
<evidence type="ECO:0000256" key="1">
    <source>
        <dbReference type="SAM" id="MobiDB-lite"/>
    </source>
</evidence>